<dbReference type="RefSeq" id="WP_062455061.1">
    <property type="nucleotide sequence ID" value="NZ_JACHBU010000001.1"/>
</dbReference>
<protein>
    <submittedName>
        <fullName evidence="1">Uncharacterized protein</fullName>
    </submittedName>
</protein>
<comment type="caution">
    <text evidence="1">The sequence shown here is derived from an EMBL/GenBank/DDBJ whole genome shotgun (WGS) entry which is preliminary data.</text>
</comment>
<gene>
    <name evidence="1" type="ORF">F4695_000727</name>
</gene>
<reference evidence="1 2" key="1">
    <citation type="submission" date="2020-08" db="EMBL/GenBank/DDBJ databases">
        <title>The Agave Microbiome: Exploring the role of microbial communities in plant adaptations to desert environments.</title>
        <authorList>
            <person name="Partida-Martinez L.P."/>
        </authorList>
    </citation>
    <scope>NUCLEOTIDE SEQUENCE [LARGE SCALE GENOMIC DNA]</scope>
    <source>
        <strain evidence="1 2">AS3.12</strain>
    </source>
</reference>
<proteinExistence type="predicted"/>
<accession>A0A7X0MSG2</accession>
<sequence length="72" mass="8332">MTDQETSTKKLAMKYLELGGTRRAKLDDNIADVRKWDDEPAEADEFWKTQIEPLEAARLREVETHLPTINSD</sequence>
<evidence type="ECO:0000313" key="1">
    <source>
        <dbReference type="EMBL" id="MBB6507408.1"/>
    </source>
</evidence>
<dbReference type="EMBL" id="JACHBU010000001">
    <property type="protein sequence ID" value="MBB6507408.1"/>
    <property type="molecule type" value="Genomic_DNA"/>
</dbReference>
<dbReference type="AlphaFoldDB" id="A0A7X0MSG2"/>
<dbReference type="Proteomes" id="UP000585437">
    <property type="component" value="Unassembled WGS sequence"/>
</dbReference>
<organism evidence="1 2">
    <name type="scientific">Rhizobium soli</name>
    <dbReference type="NCBI Taxonomy" id="424798"/>
    <lineage>
        <taxon>Bacteria</taxon>
        <taxon>Pseudomonadati</taxon>
        <taxon>Pseudomonadota</taxon>
        <taxon>Alphaproteobacteria</taxon>
        <taxon>Hyphomicrobiales</taxon>
        <taxon>Rhizobiaceae</taxon>
        <taxon>Rhizobium/Agrobacterium group</taxon>
        <taxon>Rhizobium</taxon>
    </lineage>
</organism>
<keyword evidence="2" id="KW-1185">Reference proteome</keyword>
<evidence type="ECO:0000313" key="2">
    <source>
        <dbReference type="Proteomes" id="UP000585437"/>
    </source>
</evidence>
<name>A0A7X0MSG2_9HYPH</name>